<dbReference type="InterPro" id="IPR000551">
    <property type="entry name" value="MerR-type_HTH_dom"/>
</dbReference>
<dbReference type="PANTHER" id="PTHR30204">
    <property type="entry name" value="REDOX-CYCLING DRUG-SENSING TRANSCRIPTIONAL ACTIVATOR SOXR"/>
    <property type="match status" value="1"/>
</dbReference>
<proteinExistence type="predicted"/>
<evidence type="ECO:0000313" key="7">
    <source>
        <dbReference type="Proteomes" id="UP000722121"/>
    </source>
</evidence>
<dbReference type="Proteomes" id="UP000722121">
    <property type="component" value="Unassembled WGS sequence"/>
</dbReference>
<dbReference type="Gene3D" id="1.10.490.50">
    <property type="entry name" value="Antibiotic binding domain of TipA-like multidrug resistance regulators"/>
    <property type="match status" value="1"/>
</dbReference>
<dbReference type="InterPro" id="IPR036244">
    <property type="entry name" value="TipA-like_antibiotic-bd"/>
</dbReference>
<dbReference type="SUPFAM" id="SSF89082">
    <property type="entry name" value="Antibiotic binding domain of TipA-like multidrug resistance regulators"/>
    <property type="match status" value="1"/>
</dbReference>
<reference evidence="6 7" key="1">
    <citation type="submission" date="2021-02" db="EMBL/GenBank/DDBJ databases">
        <title>Activity-based single-cell genomes from oceanic crustal fluid captures similar information to metagenomic and metatranscriptomic surveys with orders of magnitude less sampling.</title>
        <authorList>
            <person name="D'Angelo T.S."/>
            <person name="Orcutt B.N."/>
        </authorList>
    </citation>
    <scope>NUCLEOTIDE SEQUENCE [LARGE SCALE GENOMIC DNA]</scope>
    <source>
        <strain evidence="6">AH-315-G07</strain>
    </source>
</reference>
<evidence type="ECO:0000256" key="3">
    <source>
        <dbReference type="ARBA" id="ARBA00023159"/>
    </source>
</evidence>
<evidence type="ECO:0000259" key="5">
    <source>
        <dbReference type="PROSITE" id="PS50937"/>
    </source>
</evidence>
<comment type="caution">
    <text evidence="6">The sequence shown here is derived from an EMBL/GenBank/DDBJ whole genome shotgun (WGS) entry which is preliminary data.</text>
</comment>
<dbReference type="Pfam" id="PF13411">
    <property type="entry name" value="MerR_1"/>
    <property type="match status" value="1"/>
</dbReference>
<dbReference type="InterPro" id="IPR047057">
    <property type="entry name" value="MerR_fam"/>
</dbReference>
<dbReference type="InterPro" id="IPR012925">
    <property type="entry name" value="TipAS_dom"/>
</dbReference>
<evidence type="ECO:0000313" key="6">
    <source>
        <dbReference type="EMBL" id="MBN4067206.1"/>
    </source>
</evidence>
<evidence type="ECO:0000256" key="1">
    <source>
        <dbReference type="ARBA" id="ARBA00023015"/>
    </source>
</evidence>
<keyword evidence="3" id="KW-0010">Activator</keyword>
<feature type="domain" description="HTH merR-type" evidence="5">
    <location>
        <begin position="1"/>
        <end position="71"/>
    </location>
</feature>
<dbReference type="InterPro" id="IPR009061">
    <property type="entry name" value="DNA-bd_dom_put_sf"/>
</dbReference>
<organism evidence="6 7">
    <name type="scientific">Simkania negevensis</name>
    <dbReference type="NCBI Taxonomy" id="83561"/>
    <lineage>
        <taxon>Bacteria</taxon>
        <taxon>Pseudomonadati</taxon>
        <taxon>Chlamydiota</taxon>
        <taxon>Chlamydiia</taxon>
        <taxon>Parachlamydiales</taxon>
        <taxon>Simkaniaceae</taxon>
        <taxon>Simkania</taxon>
    </lineage>
</organism>
<keyword evidence="4" id="KW-0804">Transcription</keyword>
<keyword evidence="2" id="KW-0238">DNA-binding</keyword>
<keyword evidence="7" id="KW-1185">Reference proteome</keyword>
<dbReference type="EMBL" id="JAFITR010000084">
    <property type="protein sequence ID" value="MBN4067206.1"/>
    <property type="molecule type" value="Genomic_DNA"/>
</dbReference>
<dbReference type="SMART" id="SM00422">
    <property type="entry name" value="HTH_MERR"/>
    <property type="match status" value="1"/>
</dbReference>
<dbReference type="PROSITE" id="PS50937">
    <property type="entry name" value="HTH_MERR_2"/>
    <property type="match status" value="1"/>
</dbReference>
<evidence type="ECO:0000256" key="2">
    <source>
        <dbReference type="ARBA" id="ARBA00023125"/>
    </source>
</evidence>
<evidence type="ECO:0000256" key="4">
    <source>
        <dbReference type="ARBA" id="ARBA00023163"/>
    </source>
</evidence>
<accession>A0ABS3AR50</accession>
<keyword evidence="1" id="KW-0805">Transcription regulation</keyword>
<dbReference type="Gene3D" id="1.10.1660.10">
    <property type="match status" value="1"/>
</dbReference>
<feature type="non-terminal residue" evidence="6">
    <location>
        <position position="254"/>
    </location>
</feature>
<name>A0ABS3AR50_9BACT</name>
<dbReference type="SUPFAM" id="SSF46955">
    <property type="entry name" value="Putative DNA-binding domain"/>
    <property type="match status" value="1"/>
</dbReference>
<dbReference type="Pfam" id="PF07739">
    <property type="entry name" value="TipAS"/>
    <property type="match status" value="1"/>
</dbReference>
<dbReference type="PANTHER" id="PTHR30204:SF90">
    <property type="entry name" value="HTH-TYPE TRANSCRIPTIONAL ACTIVATOR MTA"/>
    <property type="match status" value="1"/>
</dbReference>
<protein>
    <submittedName>
        <fullName evidence="6">MerR family transcriptional regulator</fullName>
    </submittedName>
</protein>
<dbReference type="CDD" id="cd01106">
    <property type="entry name" value="HTH_TipAL-Mta"/>
    <property type="match status" value="1"/>
</dbReference>
<sequence length="254" mass="30208">MSYTVKKLSKLSGVSVRTLHWYDEIKLLKPAYYGKNSYRYYEAEQLLILQQILFFRELGFPLKDIQKVLVSNDFDKIRALHAHKRTLEEDLGRIEKLVETIDKTINHLRGKQKMKDEELYYGFDSTKQKDYEVYLVKYHGTVAEDLIHDSKKRTKEWGKADWKSVDNEGNEIYKAMAECIDKGLGPKSEEVQELVHKHFLVTERFYTATKEVYMGLAQLYCEHPDFRKWFDRHHPKLSDFIAEAMRIYSYNKLS</sequence>
<gene>
    <name evidence="6" type="ORF">JYU14_03885</name>
</gene>